<dbReference type="RefSeq" id="WP_186867416.1">
    <property type="nucleotide sequence ID" value="NZ_JACOPH010000010.1"/>
</dbReference>
<name>A0A923LQ13_9FIRM</name>
<dbReference type="InterPro" id="IPR010106">
    <property type="entry name" value="RpnA"/>
</dbReference>
<evidence type="ECO:0000313" key="2">
    <source>
        <dbReference type="Proteomes" id="UP000606720"/>
    </source>
</evidence>
<reference evidence="1" key="1">
    <citation type="submission" date="2020-08" db="EMBL/GenBank/DDBJ databases">
        <title>Genome public.</title>
        <authorList>
            <person name="Liu C."/>
            <person name="Sun Q."/>
        </authorList>
    </citation>
    <scope>NUCLEOTIDE SEQUENCE</scope>
    <source>
        <strain evidence="1">BX1005</strain>
    </source>
</reference>
<evidence type="ECO:0000313" key="1">
    <source>
        <dbReference type="EMBL" id="MBC5714813.1"/>
    </source>
</evidence>
<sequence length="300" mass="34987">MGKKRTLQQLTIKDNFMFTTVMTDEANCLGFLERALDMQIDHVVVDKEKSLIYHPDYHGIRLDVYAKGISKAFNIEMQIQPKHNLPRRTRYYHDQIDMCELCPSEGYETLPEAYVIFVCDFDPFGDRKYRYTFEEICKETNSPLQNGRHTIFLSTKGTNESEVPEELVELLHYIDAEETVFSEDYGDSYVRQLQKSVHDIKNNRQMEERFMMIEELMQEEFQAGKEEGKQEGIQQKGKAEALRAAVLDIFNIRHITSDAITHLLDNTSDTKILTEMHHTAIACSNAEEFLDRFNSQNTDQ</sequence>
<comment type="caution">
    <text evidence="1">The sequence shown here is derived from an EMBL/GenBank/DDBJ whole genome shotgun (WGS) entry which is preliminary data.</text>
</comment>
<organism evidence="1 2">
    <name type="scientific">Roseburia zhanii</name>
    <dbReference type="NCBI Taxonomy" id="2763064"/>
    <lineage>
        <taxon>Bacteria</taxon>
        <taxon>Bacillati</taxon>
        <taxon>Bacillota</taxon>
        <taxon>Clostridia</taxon>
        <taxon>Lachnospirales</taxon>
        <taxon>Lachnospiraceae</taxon>
        <taxon>Roseburia</taxon>
    </lineage>
</organism>
<dbReference type="Pfam" id="PF12784">
    <property type="entry name" value="PDDEXK_2"/>
    <property type="match status" value="1"/>
</dbReference>
<dbReference type="AlphaFoldDB" id="A0A923LQ13"/>
<dbReference type="Proteomes" id="UP000606720">
    <property type="component" value="Unassembled WGS sequence"/>
</dbReference>
<dbReference type="NCBIfam" id="TIGR01784">
    <property type="entry name" value="T_den_put_tspse"/>
    <property type="match status" value="1"/>
</dbReference>
<proteinExistence type="predicted"/>
<keyword evidence="2" id="KW-1185">Reference proteome</keyword>
<protein>
    <submittedName>
        <fullName evidence="1">Rpn family recombination-promoting nuclease/putative transposase</fullName>
    </submittedName>
</protein>
<dbReference type="EMBL" id="JACOPH010000010">
    <property type="protein sequence ID" value="MBC5714813.1"/>
    <property type="molecule type" value="Genomic_DNA"/>
</dbReference>
<gene>
    <name evidence="1" type="ORF">H8S17_11480</name>
</gene>
<accession>A0A923LQ13</accession>